<keyword evidence="3" id="KW-1185">Reference proteome</keyword>
<proteinExistence type="predicted"/>
<evidence type="ECO:0000313" key="3">
    <source>
        <dbReference type="Proteomes" id="UP000258309"/>
    </source>
</evidence>
<accession>A0A3E2HDU7</accession>
<evidence type="ECO:0008006" key="4">
    <source>
        <dbReference type="Google" id="ProtNLM"/>
    </source>
</evidence>
<dbReference type="EMBL" id="NCSJ02000072">
    <property type="protein sequence ID" value="RFU31584.1"/>
    <property type="molecule type" value="Genomic_DNA"/>
</dbReference>
<evidence type="ECO:0000256" key="1">
    <source>
        <dbReference type="SAM" id="SignalP"/>
    </source>
</evidence>
<dbReference type="OrthoDB" id="1896086at2759"/>
<comment type="caution">
    <text evidence="2">The sequence shown here is derived from an EMBL/GenBank/DDBJ whole genome shotgun (WGS) entry which is preliminary data.</text>
</comment>
<dbReference type="InterPro" id="IPR036514">
    <property type="entry name" value="SGNH_hydro_sf"/>
</dbReference>
<dbReference type="STRING" id="5539.A0A3E2HDU7"/>
<dbReference type="SUPFAM" id="SSF52266">
    <property type="entry name" value="SGNH hydrolase"/>
    <property type="match status" value="1"/>
</dbReference>
<dbReference type="Proteomes" id="UP000258309">
    <property type="component" value="Unassembled WGS sequence"/>
</dbReference>
<dbReference type="AlphaFoldDB" id="A0A3E2HDU7"/>
<evidence type="ECO:0000313" key="2">
    <source>
        <dbReference type="EMBL" id="RFU31584.1"/>
    </source>
</evidence>
<protein>
    <recommendedName>
        <fullName evidence="4">SGNH hydrolase-type esterase domain-containing protein</fullName>
    </recommendedName>
</protein>
<reference evidence="2 3" key="1">
    <citation type="submission" date="2018-05" db="EMBL/GenBank/DDBJ databases">
        <title>Draft genome sequence of Scytalidium lignicola DSM 105466, a ubiquitous saprotrophic fungus.</title>
        <authorList>
            <person name="Buettner E."/>
            <person name="Gebauer A.M."/>
            <person name="Hofrichter M."/>
            <person name="Liers C."/>
            <person name="Kellner H."/>
        </authorList>
    </citation>
    <scope>NUCLEOTIDE SEQUENCE [LARGE SCALE GENOMIC DNA]</scope>
    <source>
        <strain evidence="2 3">DSM 105466</strain>
    </source>
</reference>
<feature type="chain" id="PRO_5017656461" description="SGNH hydrolase-type esterase domain-containing protein" evidence="1">
    <location>
        <begin position="19"/>
        <end position="162"/>
    </location>
</feature>
<keyword evidence="1" id="KW-0732">Signal</keyword>
<feature type="non-terminal residue" evidence="2">
    <location>
        <position position="1"/>
    </location>
</feature>
<organism evidence="2 3">
    <name type="scientific">Scytalidium lignicola</name>
    <name type="common">Hyphomycete</name>
    <dbReference type="NCBI Taxonomy" id="5539"/>
    <lineage>
        <taxon>Eukaryota</taxon>
        <taxon>Fungi</taxon>
        <taxon>Dikarya</taxon>
        <taxon>Ascomycota</taxon>
        <taxon>Pezizomycotina</taxon>
        <taxon>Leotiomycetes</taxon>
        <taxon>Leotiomycetes incertae sedis</taxon>
        <taxon>Scytalidium</taxon>
    </lineage>
</organism>
<gene>
    <name evidence="2" type="ORF">B7463_g4755</name>
</gene>
<feature type="non-terminal residue" evidence="2">
    <location>
        <position position="162"/>
    </location>
</feature>
<name>A0A3E2HDU7_SCYLI</name>
<sequence>MFLKYFSLLGLLVILALAQDDFDFDAASQSISAALANPSFVPYTLPNQKVVEFIALGDSYTAGTGCNGVDEVIAGDAVRGMHAYPMQMSLDSENWGFINNGDDTLPRFSFHAYTGDIGQDLIVQQLNQGPYKDDKNLPWGQPFGALQLAVLTIGGNDVTLSK</sequence>
<feature type="signal peptide" evidence="1">
    <location>
        <begin position="1"/>
        <end position="18"/>
    </location>
</feature>
<dbReference type="Gene3D" id="3.40.50.1110">
    <property type="entry name" value="SGNH hydrolase"/>
    <property type="match status" value="1"/>
</dbReference>